<keyword evidence="15" id="KW-0479">Metal-binding</keyword>
<feature type="binding site" evidence="14">
    <location>
        <begin position="216"/>
        <end position="219"/>
    </location>
    <ligand>
        <name>GTP</name>
        <dbReference type="ChEBI" id="CHEBI:37565"/>
        <label>1</label>
    </ligand>
</feature>
<evidence type="ECO:0000256" key="5">
    <source>
        <dbReference type="ARBA" id="ARBA00022692"/>
    </source>
</evidence>
<evidence type="ECO:0000256" key="17">
    <source>
        <dbReference type="SAM" id="Coils"/>
    </source>
</evidence>
<evidence type="ECO:0000256" key="1">
    <source>
        <dbReference type="ARBA" id="ARBA00004651"/>
    </source>
</evidence>
<comment type="function">
    <text evidence="16">Probable transporter of a GTP-driven Fe(2+) uptake system.</text>
</comment>
<name>A0A7L4UQ03_BALHA</name>
<feature type="binding site" evidence="14">
    <location>
        <begin position="156"/>
        <end position="159"/>
    </location>
    <ligand>
        <name>GTP</name>
        <dbReference type="ChEBI" id="CHEBI:37565"/>
        <label>1</label>
    </ligand>
</feature>
<evidence type="ECO:0000256" key="14">
    <source>
        <dbReference type="PIRSR" id="PIRSR603373-1"/>
    </source>
</evidence>
<feature type="binding site" evidence="15">
    <location>
        <position position="125"/>
    </location>
    <ligand>
        <name>Mg(2+)</name>
        <dbReference type="ChEBI" id="CHEBI:18420"/>
        <label>2</label>
    </ligand>
</feature>
<comment type="subcellular location">
    <subcellularLocation>
        <location evidence="16">Cell inner membrane</location>
        <topology evidence="16">Multi-pass membrane protein</topology>
    </subcellularLocation>
    <subcellularLocation>
        <location evidence="1">Cell membrane</location>
        <topology evidence="1">Multi-pass membrane protein</topology>
    </subcellularLocation>
</comment>
<feature type="transmembrane region" description="Helical" evidence="16">
    <location>
        <begin position="527"/>
        <end position="552"/>
    </location>
</feature>
<dbReference type="Pfam" id="PF07664">
    <property type="entry name" value="FeoB_C"/>
    <property type="match status" value="1"/>
</dbReference>
<dbReference type="InterPro" id="IPR005225">
    <property type="entry name" value="Small_GTP-bd"/>
</dbReference>
<evidence type="ECO:0000256" key="13">
    <source>
        <dbReference type="NCBIfam" id="TIGR00437"/>
    </source>
</evidence>
<reference evidence="19 20" key="1">
    <citation type="submission" date="2018-05" db="EMBL/GenBank/DDBJ databases">
        <title>Genomic Encyclopedia of Type Strains, Phase IV (KMG-IV): sequencing the most valuable type-strain genomes for metagenomic binning, comparative biology and taxonomic classification.</title>
        <authorList>
            <person name="Goeker M."/>
        </authorList>
    </citation>
    <scope>NUCLEOTIDE SEQUENCE [LARGE SCALE GENOMIC DNA]</scope>
    <source>
        <strain evidence="19 20">DSM 28579</strain>
    </source>
</reference>
<evidence type="ECO:0000256" key="16">
    <source>
        <dbReference type="RuleBase" id="RU362098"/>
    </source>
</evidence>
<dbReference type="InterPro" id="IPR027417">
    <property type="entry name" value="P-loop_NTPase"/>
</dbReference>
<evidence type="ECO:0000256" key="12">
    <source>
        <dbReference type="ARBA" id="ARBA00031200"/>
    </source>
</evidence>
<dbReference type="NCBIfam" id="TIGR00231">
    <property type="entry name" value="small_GTP"/>
    <property type="match status" value="1"/>
</dbReference>
<sequence>MVLSELKEGEKGVIVGVRGYGSFKRRLSEMGFIRGKEVLVIRYAPLRDPIEYRIMNYEVSLRASEASLIDVVPIDSYEKPQEDFKGTFSSESLNTVVKREEKTINVALVGNPNAGKTTFFNHASGSSERVGNYSGVTVSVKRATFKHKDYRIVIADLPGTYSLTAYSPEERYVRDYLIQEKPDIVINLVDASNLERNMFLTTQLIDMDMKVVMALNMFDVLKKLKAELDYDEMGRLLGMPIVPTISSKGKGISELMERVVKVYEDQESIVRHIHINYGTEVENAIVALQNIIKKDADLVSFASPRFLSLKLLEEDKSLQNVFEKSEYYEELKAKASKHKKIIEETYNDDVNTVLTDAHYGFISGALRECYKEKDVDRHVYTQKIDHILTNRVFGFPVFLIFMYFAFYCTFTLGAYPMEWIENGVAILAEWMQNKMTDGPLRDLLVDGIIGGVGGVLVFLPNIMILFFFISLMEDTGYMARTVFIMDKMMHKIGLHGRSFIPLVMGFGCNVPAIMATRTLNNRKDRMITMLINPFMSCSARLPVYLLLIGAFFPKRPAMMLFLIYTIGILLAIIMARVFRKTLFRSADVPFVMELPPYRMPTTRTLLKHMWNKGVQYLKKISGVILVASIIVWALGYFPRTTNYTMDYDGMRTEISELYEQTLTNAEEEEIEELTASYEQQIQSLNYAEQEEALENTYIARIGKIMEPAFQPLGFDWKMSVAILTGAAAKEVVVSTLGVLYQEGEEVGEDSVLLQSKLKASTYASGPKRGEKIYTPRVAFSLMLFILIYFPCIGVLAVTAKEASWKWALFLAVYTTALAYIISLGFYQISGLF</sequence>
<dbReference type="AlphaFoldDB" id="A0A7L4UQ03"/>
<feature type="transmembrane region" description="Helical" evidence="16">
    <location>
        <begin position="492"/>
        <end position="515"/>
    </location>
</feature>
<feature type="transmembrane region" description="Helical" evidence="16">
    <location>
        <begin position="806"/>
        <end position="828"/>
    </location>
</feature>
<keyword evidence="8 16" id="KW-0408">Iron</keyword>
<feature type="domain" description="FeoB-type G" evidence="18">
    <location>
        <begin position="103"/>
        <end position="265"/>
    </location>
</feature>
<keyword evidence="9" id="KW-0406">Ion transport</keyword>
<dbReference type="PANTHER" id="PTHR43185">
    <property type="entry name" value="FERROUS IRON TRANSPORT PROTEIN B"/>
    <property type="match status" value="1"/>
</dbReference>
<feature type="transmembrane region" description="Helical" evidence="16">
    <location>
        <begin position="616"/>
        <end position="637"/>
    </location>
</feature>
<dbReference type="Gene3D" id="1.10.287.1770">
    <property type="match status" value="1"/>
</dbReference>
<dbReference type="GO" id="GO:0015093">
    <property type="term" value="F:ferrous iron transmembrane transporter activity"/>
    <property type="evidence" value="ECO:0007669"/>
    <property type="project" value="UniProtKB-UniRule"/>
</dbReference>
<dbReference type="PROSITE" id="PS51711">
    <property type="entry name" value="G_FEOB"/>
    <property type="match status" value="1"/>
</dbReference>
<feature type="transmembrane region" description="Helical" evidence="16">
    <location>
        <begin position="558"/>
        <end position="578"/>
    </location>
</feature>
<comment type="similarity">
    <text evidence="16">Belongs to the TRAFAC class TrmE-Era-EngA-EngB-Septin-like GTPase superfamily. FeoB GTPase (TC 9.A.8) family.</text>
</comment>
<dbReference type="SUPFAM" id="SSF52540">
    <property type="entry name" value="P-loop containing nucleoside triphosphate hydrolases"/>
    <property type="match status" value="1"/>
</dbReference>
<dbReference type="Proteomes" id="UP000251835">
    <property type="component" value="Unassembled WGS sequence"/>
</dbReference>
<evidence type="ECO:0000256" key="7">
    <source>
        <dbReference type="ARBA" id="ARBA00022989"/>
    </source>
</evidence>
<keyword evidence="10 14" id="KW-0342">GTP-binding</keyword>
<dbReference type="Pfam" id="PF07670">
    <property type="entry name" value="Gate"/>
    <property type="match status" value="2"/>
</dbReference>
<feature type="coiled-coil region" evidence="17">
    <location>
        <begin position="663"/>
        <end position="690"/>
    </location>
</feature>
<dbReference type="Pfam" id="PF17910">
    <property type="entry name" value="FeoB_Cyto"/>
    <property type="match status" value="1"/>
</dbReference>
<evidence type="ECO:0000256" key="9">
    <source>
        <dbReference type="ARBA" id="ARBA00023065"/>
    </source>
</evidence>
<keyword evidence="7 16" id="KW-1133">Transmembrane helix</keyword>
<dbReference type="SMART" id="SM00899">
    <property type="entry name" value="FeoA"/>
    <property type="match status" value="1"/>
</dbReference>
<evidence type="ECO:0000256" key="4">
    <source>
        <dbReference type="ARBA" id="ARBA00022496"/>
    </source>
</evidence>
<keyword evidence="17" id="KW-0175">Coiled coil</keyword>
<feature type="transmembrane region" description="Helical" evidence="16">
    <location>
        <begin position="393"/>
        <end position="415"/>
    </location>
</feature>
<dbReference type="RefSeq" id="WP_116495325.1">
    <property type="nucleotide sequence ID" value="NZ_QENZ01000003.1"/>
</dbReference>
<dbReference type="InterPro" id="IPR007167">
    <property type="entry name" value="Fe-transptr_FeoA-like"/>
</dbReference>
<dbReference type="SUPFAM" id="SSF50037">
    <property type="entry name" value="C-terminal domain of transcriptional repressors"/>
    <property type="match status" value="1"/>
</dbReference>
<evidence type="ECO:0000313" key="19">
    <source>
        <dbReference type="EMBL" id="PVX51749.1"/>
    </source>
</evidence>
<dbReference type="InterPro" id="IPR030389">
    <property type="entry name" value="G_FEOB_dom"/>
</dbReference>
<evidence type="ECO:0000256" key="8">
    <source>
        <dbReference type="ARBA" id="ARBA00023004"/>
    </source>
</evidence>
<evidence type="ECO:0000256" key="15">
    <source>
        <dbReference type="PIRSR" id="PIRSR603373-2"/>
    </source>
</evidence>
<evidence type="ECO:0000256" key="2">
    <source>
        <dbReference type="ARBA" id="ARBA00022448"/>
    </source>
</evidence>
<protein>
    <recommendedName>
        <fullName evidence="12 13">Ferrous iron transport protein B</fullName>
    </recommendedName>
</protein>
<dbReference type="Pfam" id="PF02421">
    <property type="entry name" value="FeoB_N"/>
    <property type="match status" value="1"/>
</dbReference>
<gene>
    <name evidence="19" type="ORF">C7377_0034</name>
</gene>
<accession>A0A7L4UQ03</accession>
<comment type="caution">
    <text evidence="19">The sequence shown here is derived from an EMBL/GenBank/DDBJ whole genome shotgun (WGS) entry which is preliminary data.</text>
</comment>
<dbReference type="Gene3D" id="2.30.30.90">
    <property type="match status" value="1"/>
</dbReference>
<dbReference type="EMBL" id="QENZ01000003">
    <property type="protein sequence ID" value="PVX51749.1"/>
    <property type="molecule type" value="Genomic_DNA"/>
</dbReference>
<dbReference type="Pfam" id="PF04023">
    <property type="entry name" value="FeoA"/>
    <property type="match status" value="1"/>
</dbReference>
<dbReference type="GO" id="GO:0046914">
    <property type="term" value="F:transition metal ion binding"/>
    <property type="evidence" value="ECO:0007669"/>
    <property type="project" value="InterPro"/>
</dbReference>
<keyword evidence="6 14" id="KW-0547">Nucleotide-binding</keyword>
<dbReference type="GO" id="GO:0005886">
    <property type="term" value="C:plasma membrane"/>
    <property type="evidence" value="ECO:0007669"/>
    <property type="project" value="UniProtKB-SubCell"/>
</dbReference>
<feature type="binding site" evidence="14">
    <location>
        <begin position="110"/>
        <end position="117"/>
    </location>
    <ligand>
        <name>GTP</name>
        <dbReference type="ChEBI" id="CHEBI:37565"/>
        <label>1</label>
    </ligand>
</feature>
<dbReference type="Gene3D" id="3.40.50.300">
    <property type="entry name" value="P-loop containing nucleotide triphosphate hydrolases"/>
    <property type="match status" value="1"/>
</dbReference>
<evidence type="ECO:0000313" key="20">
    <source>
        <dbReference type="Proteomes" id="UP000251835"/>
    </source>
</evidence>
<keyword evidence="3" id="KW-1003">Cell membrane</keyword>
<keyword evidence="4 16" id="KW-0410">Iron transport</keyword>
<feature type="binding site" evidence="15">
    <location>
        <position position="121"/>
    </location>
    <ligand>
        <name>Mg(2+)</name>
        <dbReference type="ChEBI" id="CHEBI:18420"/>
        <label>2</label>
    </ligand>
</feature>
<dbReference type="GO" id="GO:0005525">
    <property type="term" value="F:GTP binding"/>
    <property type="evidence" value="ECO:0007669"/>
    <property type="project" value="UniProtKB-KW"/>
</dbReference>
<keyword evidence="2 16" id="KW-0813">Transport</keyword>
<dbReference type="FunFam" id="1.10.287.1770:FF:000003">
    <property type="entry name" value="Ferrous iron transport protein B"/>
    <property type="match status" value="1"/>
</dbReference>
<keyword evidence="15" id="KW-0460">Magnesium</keyword>
<dbReference type="PANTHER" id="PTHR43185:SF1">
    <property type="entry name" value="FE(2+) TRANSPORTER FEOB"/>
    <property type="match status" value="1"/>
</dbReference>
<keyword evidence="20" id="KW-1185">Reference proteome</keyword>
<dbReference type="InterPro" id="IPR041069">
    <property type="entry name" value="FeoB_Cyto"/>
</dbReference>
<proteinExistence type="inferred from homology"/>
<feature type="transmembrane region" description="Helical" evidence="16">
    <location>
        <begin position="443"/>
        <end position="472"/>
    </location>
</feature>
<feature type="transmembrane region" description="Helical" evidence="16">
    <location>
        <begin position="777"/>
        <end position="799"/>
    </location>
</feature>
<dbReference type="CDD" id="cd01879">
    <property type="entry name" value="FeoB"/>
    <property type="match status" value="1"/>
</dbReference>
<evidence type="ECO:0000259" key="18">
    <source>
        <dbReference type="PROSITE" id="PS51711"/>
    </source>
</evidence>
<keyword evidence="5 16" id="KW-0812">Transmembrane</keyword>
<dbReference type="InterPro" id="IPR011640">
    <property type="entry name" value="Fe2_transport_prot_B_C"/>
</dbReference>
<dbReference type="InterPro" id="IPR038157">
    <property type="entry name" value="FeoA_core_dom"/>
</dbReference>
<keyword evidence="11 16" id="KW-0472">Membrane</keyword>
<dbReference type="InterPro" id="IPR011642">
    <property type="entry name" value="Gate_dom"/>
</dbReference>
<dbReference type="InterPro" id="IPR003373">
    <property type="entry name" value="Fe2_transport_prot-B"/>
</dbReference>
<feature type="binding site" evidence="15">
    <location>
        <position position="124"/>
    </location>
    <ligand>
        <name>Mg(2+)</name>
        <dbReference type="ChEBI" id="CHEBI:18420"/>
        <label>2</label>
    </ligand>
</feature>
<dbReference type="NCBIfam" id="TIGR00437">
    <property type="entry name" value="feoB"/>
    <property type="match status" value="1"/>
</dbReference>
<evidence type="ECO:0000256" key="3">
    <source>
        <dbReference type="ARBA" id="ARBA00022475"/>
    </source>
</evidence>
<dbReference type="OrthoDB" id="9809127at2"/>
<evidence type="ECO:0000256" key="10">
    <source>
        <dbReference type="ARBA" id="ARBA00023134"/>
    </source>
</evidence>
<dbReference type="InterPro" id="IPR008988">
    <property type="entry name" value="Transcriptional_repressor_C"/>
</dbReference>
<dbReference type="InterPro" id="IPR050860">
    <property type="entry name" value="FeoB_GTPase"/>
</dbReference>
<evidence type="ECO:0000256" key="11">
    <source>
        <dbReference type="ARBA" id="ARBA00023136"/>
    </source>
</evidence>
<evidence type="ECO:0000256" key="6">
    <source>
        <dbReference type="ARBA" id="ARBA00022741"/>
    </source>
</evidence>
<organism evidence="19 20">
    <name type="scientific">Balneicella halophila</name>
    <dbReference type="NCBI Taxonomy" id="1537566"/>
    <lineage>
        <taxon>Bacteria</taxon>
        <taxon>Pseudomonadati</taxon>
        <taxon>Bacteroidota</taxon>
        <taxon>Bacteroidia</taxon>
        <taxon>Bacteroidales</taxon>
        <taxon>Balneicellaceae</taxon>
        <taxon>Balneicella</taxon>
    </lineage>
</organism>